<gene>
    <name evidence="1" type="ORF">RZN69_06290</name>
</gene>
<evidence type="ECO:0000313" key="2">
    <source>
        <dbReference type="Proteomes" id="UP001304300"/>
    </source>
</evidence>
<dbReference type="EMBL" id="CP136920">
    <property type="protein sequence ID" value="WOO42695.1"/>
    <property type="molecule type" value="Genomic_DNA"/>
</dbReference>
<dbReference type="Proteomes" id="UP001304300">
    <property type="component" value="Chromosome"/>
</dbReference>
<name>A0AAQ3LBA9_9BACT</name>
<accession>A0AAQ3LBA9</accession>
<dbReference type="AlphaFoldDB" id="A0AAQ3LBA9"/>
<proteinExistence type="predicted"/>
<dbReference type="GO" id="GO:0004016">
    <property type="term" value="F:adenylate cyclase activity"/>
    <property type="evidence" value="ECO:0007669"/>
    <property type="project" value="UniProtKB-ARBA"/>
</dbReference>
<dbReference type="SUPFAM" id="SSF55073">
    <property type="entry name" value="Nucleotide cyclase"/>
    <property type="match status" value="1"/>
</dbReference>
<sequence length="317" mass="35557">MAEKPIERHYYVRSLDFRDFWDICGHFQRSHPSLPDIRYSIDGPDGRIIDREIDVASILRKLGSDQKDVSFQAELTDDADGGWKKAVLSYRSKAEDASKEGLSFLSPGVDKLALAEFEEVIFDQYDLPEEDTDQVQFGHPCEMLAAVLDMRGFSSFCEKPNIESPYICGLMYSFYKMAVRGFKHFPADMVKFTGDGLVAVWETTVETRQMAIEACLQGAMEIDAKWQVGRRRPQFSHGAPDSIGVGISFGLGSRVPDVSDYIGRPINVASRLCNACPGGDLIVDKSVPGIGDDIRKEDTSVHVKSFGRYYVWRIRGI</sequence>
<dbReference type="GO" id="GO:0009190">
    <property type="term" value="P:cyclic nucleotide biosynthetic process"/>
    <property type="evidence" value="ECO:0007669"/>
    <property type="project" value="InterPro"/>
</dbReference>
<reference evidence="1 2" key="1">
    <citation type="submission" date="2023-10" db="EMBL/GenBank/DDBJ databases">
        <title>Rubellicoccus peritrichatus gen. nov., sp. nov., isolated from an algae of coral reef tank.</title>
        <authorList>
            <person name="Luo J."/>
        </authorList>
    </citation>
    <scope>NUCLEOTIDE SEQUENCE [LARGE SCALE GENOMIC DNA]</scope>
    <source>
        <strain evidence="1 2">CR14</strain>
    </source>
</reference>
<evidence type="ECO:0000313" key="1">
    <source>
        <dbReference type="EMBL" id="WOO42695.1"/>
    </source>
</evidence>
<dbReference type="RefSeq" id="WP_317835220.1">
    <property type="nucleotide sequence ID" value="NZ_CP136920.1"/>
</dbReference>
<dbReference type="Gene3D" id="3.30.70.1230">
    <property type="entry name" value="Nucleotide cyclase"/>
    <property type="match status" value="1"/>
</dbReference>
<dbReference type="KEGG" id="puo:RZN69_06290"/>
<dbReference type="InterPro" id="IPR001054">
    <property type="entry name" value="A/G_cyclase"/>
</dbReference>
<protein>
    <submittedName>
        <fullName evidence="1">Adenylate/guanylate cyclase domain-containing protein</fullName>
        <ecNumber evidence="1">4.6.1.-</ecNumber>
    </submittedName>
</protein>
<organism evidence="1 2">
    <name type="scientific">Rubellicoccus peritrichatus</name>
    <dbReference type="NCBI Taxonomy" id="3080537"/>
    <lineage>
        <taxon>Bacteria</taxon>
        <taxon>Pseudomonadati</taxon>
        <taxon>Verrucomicrobiota</taxon>
        <taxon>Opitutia</taxon>
        <taxon>Puniceicoccales</taxon>
        <taxon>Cerasicoccaceae</taxon>
        <taxon>Rubellicoccus</taxon>
    </lineage>
</organism>
<dbReference type="EC" id="4.6.1.-" evidence="1"/>
<keyword evidence="2" id="KW-1185">Reference proteome</keyword>
<keyword evidence="1" id="KW-0456">Lyase</keyword>
<dbReference type="InterPro" id="IPR029787">
    <property type="entry name" value="Nucleotide_cyclase"/>
</dbReference>
<dbReference type="CDD" id="cd07302">
    <property type="entry name" value="CHD"/>
    <property type="match status" value="1"/>
</dbReference>
<dbReference type="GO" id="GO:0035556">
    <property type="term" value="P:intracellular signal transduction"/>
    <property type="evidence" value="ECO:0007669"/>
    <property type="project" value="InterPro"/>
</dbReference>